<dbReference type="CDD" id="cd04301">
    <property type="entry name" value="NAT_SF"/>
    <property type="match status" value="1"/>
</dbReference>
<proteinExistence type="predicted"/>
<dbReference type="PATRIC" id="fig|1302648.3.peg.1139"/>
<dbReference type="EMBL" id="JPVT01000116">
    <property type="protein sequence ID" value="KFN91055.1"/>
    <property type="molecule type" value="Genomic_DNA"/>
</dbReference>
<dbReference type="InterPro" id="IPR005122">
    <property type="entry name" value="Uracil-DNA_glycosylase-like"/>
</dbReference>
<reference evidence="2 3" key="1">
    <citation type="submission" date="2014-08" db="EMBL/GenBank/DDBJ databases">
        <title>Genome sequence of Tetragenococcus muriaticus.</title>
        <authorList>
            <person name="Chuea-nongthon C."/>
            <person name="Rodtong S."/>
            <person name="Yongsawatdigul J."/>
            <person name="Steele J.L."/>
            <person name="Liu X.-y."/>
            <person name="Speers J."/>
            <person name="Glasner J.D."/>
            <person name="Neeno-Eckwall E.C."/>
        </authorList>
    </citation>
    <scope>NUCLEOTIDE SEQUENCE [LARGE SCALE GENOMIC DNA]</scope>
    <source>
        <strain evidence="2 3">3MR10-3</strain>
    </source>
</reference>
<dbReference type="Proteomes" id="UP000029381">
    <property type="component" value="Unassembled WGS sequence"/>
</dbReference>
<keyword evidence="3" id="KW-1185">Reference proteome</keyword>
<dbReference type="Gene3D" id="3.40.630.30">
    <property type="match status" value="1"/>
</dbReference>
<dbReference type="GO" id="GO:0016798">
    <property type="term" value="F:hydrolase activity, acting on glycosyl bonds"/>
    <property type="evidence" value="ECO:0007669"/>
    <property type="project" value="UniProtKB-KW"/>
</dbReference>
<dbReference type="Gene3D" id="3.40.470.10">
    <property type="entry name" value="Uracil-DNA glycosylase-like domain"/>
    <property type="match status" value="1"/>
</dbReference>
<feature type="domain" description="N-acetyltransferase" evidence="1">
    <location>
        <begin position="159"/>
        <end position="300"/>
    </location>
</feature>
<keyword evidence="2" id="KW-0808">Transferase</keyword>
<dbReference type="RefSeq" id="WP_331279475.1">
    <property type="nucleotide sequence ID" value="NZ_JPVT01000116.1"/>
</dbReference>
<dbReference type="InterPro" id="IPR026353">
    <property type="entry name" value="Hypoxan-DNA_Glyclase"/>
</dbReference>
<dbReference type="CDD" id="cd10032">
    <property type="entry name" value="UDG-F6_HDG"/>
    <property type="match status" value="1"/>
</dbReference>
<keyword evidence="2" id="KW-0012">Acyltransferase</keyword>
<dbReference type="NCBIfam" id="TIGR04274">
    <property type="entry name" value="hypoxanDNAglyco"/>
    <property type="match status" value="1"/>
</dbReference>
<organism evidence="2 3">
    <name type="scientific">Tetragenococcus muriaticus 3MR10-3</name>
    <dbReference type="NCBI Taxonomy" id="1302648"/>
    <lineage>
        <taxon>Bacteria</taxon>
        <taxon>Bacillati</taxon>
        <taxon>Bacillota</taxon>
        <taxon>Bacilli</taxon>
        <taxon>Lactobacillales</taxon>
        <taxon>Enterococcaceae</taxon>
        <taxon>Tetragenococcus</taxon>
    </lineage>
</organism>
<keyword evidence="2" id="KW-0326">Glycosidase</keyword>
<dbReference type="GO" id="GO:0016747">
    <property type="term" value="F:acyltransferase activity, transferring groups other than amino-acyl groups"/>
    <property type="evidence" value="ECO:0007669"/>
    <property type="project" value="InterPro"/>
</dbReference>
<name>A0A091C2W8_9ENTE</name>
<dbReference type="InterPro" id="IPR000182">
    <property type="entry name" value="GNAT_dom"/>
</dbReference>
<protein>
    <submittedName>
        <fullName evidence="2">GCN5 family N-acetyltransferase</fullName>
        <ecNumber evidence="2">2.3.1.-</ecNumber>
        <ecNumber evidence="2">3.2.2.-</ecNumber>
    </submittedName>
</protein>
<sequence>MQTGLPPIYNENTEILILGSAPSVQSLAKQQYYGNKTNQFWEIIFTCLKVTDPKNYEKRIQVLLNHHIGLWDIFHTFERSGSMDHHFTQYEINDFTSLLENTSIKTIIANGKTAYHEIVANHLFPERSVYCCLSTSGANNSRKQKRQIEWQQALNKTNQTYFGNNTWIRAAAYYLRYQVFVLEQKIAPSLEFDEKTNTIHNYLVVLNQKEPVATIRFDIYKNHTISPDRFCVAKSVRNQGIGSSLLNDFEKKALGLGYKYSLLSAEKQAIPFYQKNGYQIASEEYLEDGIFCVQMKKTLKV</sequence>
<evidence type="ECO:0000313" key="2">
    <source>
        <dbReference type="EMBL" id="KFN91055.1"/>
    </source>
</evidence>
<dbReference type="Pfam" id="PF13673">
    <property type="entry name" value="Acetyltransf_10"/>
    <property type="match status" value="1"/>
</dbReference>
<keyword evidence="2" id="KW-0378">Hydrolase</keyword>
<evidence type="ECO:0000313" key="3">
    <source>
        <dbReference type="Proteomes" id="UP000029381"/>
    </source>
</evidence>
<dbReference type="InterPro" id="IPR016181">
    <property type="entry name" value="Acyl_CoA_acyltransferase"/>
</dbReference>
<comment type="caution">
    <text evidence="2">The sequence shown here is derived from an EMBL/GenBank/DDBJ whole genome shotgun (WGS) entry which is preliminary data.</text>
</comment>
<dbReference type="InterPro" id="IPR036895">
    <property type="entry name" value="Uracil-DNA_glycosylase-like_sf"/>
</dbReference>
<gene>
    <name evidence="2" type="ORF">TMU3MR103_1172</name>
</gene>
<dbReference type="AlphaFoldDB" id="A0A091C2W8"/>
<dbReference type="EC" id="3.2.2.-" evidence="2"/>
<evidence type="ECO:0000259" key="1">
    <source>
        <dbReference type="PROSITE" id="PS51186"/>
    </source>
</evidence>
<dbReference type="PROSITE" id="PS51186">
    <property type="entry name" value="GNAT"/>
    <property type="match status" value="1"/>
</dbReference>
<dbReference type="Pfam" id="PF03167">
    <property type="entry name" value="UDG"/>
    <property type="match status" value="1"/>
</dbReference>
<dbReference type="EC" id="2.3.1.-" evidence="2"/>
<dbReference type="SUPFAM" id="SSF52141">
    <property type="entry name" value="Uracil-DNA glycosylase-like"/>
    <property type="match status" value="1"/>
</dbReference>
<accession>A0A091C2W8</accession>
<dbReference type="SUPFAM" id="SSF55729">
    <property type="entry name" value="Acyl-CoA N-acyltransferases (Nat)"/>
    <property type="match status" value="1"/>
</dbReference>